<dbReference type="Proteomes" id="UP000012589">
    <property type="component" value="Unassembled WGS sequence"/>
</dbReference>
<reference evidence="3 4" key="1">
    <citation type="journal article" date="2014" name="Genome Announc.">
        <title>Draft genome sequences of the altered schaedler flora, a defined bacterial community from gnotobiotic mice.</title>
        <authorList>
            <person name="Wannemuehler M.J."/>
            <person name="Overstreet A.M."/>
            <person name="Ward D.V."/>
            <person name="Phillips G.J."/>
        </authorList>
    </citation>
    <scope>NUCLEOTIDE SEQUENCE [LARGE SCALE GENOMIC DNA]</scope>
    <source>
        <strain evidence="3 4">ASF492</strain>
    </source>
</reference>
<evidence type="ECO:0000313" key="3">
    <source>
        <dbReference type="EMBL" id="EMZ23850.1"/>
    </source>
</evidence>
<name>N2ACL7_9FIRM</name>
<keyword evidence="2" id="KW-0732">Signal</keyword>
<dbReference type="PATRIC" id="fig|1235802.3.peg.3662"/>
<evidence type="ECO:0000256" key="2">
    <source>
        <dbReference type="SAM" id="SignalP"/>
    </source>
</evidence>
<dbReference type="OrthoDB" id="9808332at2"/>
<feature type="signal peptide" evidence="2">
    <location>
        <begin position="1"/>
        <end position="20"/>
    </location>
</feature>
<dbReference type="PANTHER" id="PTHR43649">
    <property type="entry name" value="ARABINOSE-BINDING PROTEIN-RELATED"/>
    <property type="match status" value="1"/>
</dbReference>
<evidence type="ECO:0000313" key="4">
    <source>
        <dbReference type="Proteomes" id="UP000012589"/>
    </source>
</evidence>
<keyword evidence="4" id="KW-1185">Reference proteome</keyword>
<dbReference type="InterPro" id="IPR050490">
    <property type="entry name" value="Bact_solute-bd_prot1"/>
</dbReference>
<dbReference type="AlphaFoldDB" id="N2ACL7"/>
<feature type="region of interest" description="Disordered" evidence="1">
    <location>
        <begin position="24"/>
        <end position="55"/>
    </location>
</feature>
<dbReference type="HOGENOM" id="CLU_031285_6_0_9"/>
<proteinExistence type="predicted"/>
<dbReference type="PROSITE" id="PS51257">
    <property type="entry name" value="PROKAR_LIPOPROTEIN"/>
    <property type="match status" value="1"/>
</dbReference>
<dbReference type="STRING" id="1235802.C823_03477"/>
<dbReference type="eggNOG" id="COG1653">
    <property type="taxonomic scope" value="Bacteria"/>
</dbReference>
<gene>
    <name evidence="3" type="ORF">C823_03477</name>
</gene>
<feature type="chain" id="PRO_5004114084" description="Multiple sugar transport system substrate-binding protein" evidence="2">
    <location>
        <begin position="21"/>
        <end position="479"/>
    </location>
</feature>
<evidence type="ECO:0008006" key="5">
    <source>
        <dbReference type="Google" id="ProtNLM"/>
    </source>
</evidence>
<feature type="compositionally biased region" description="Low complexity" evidence="1">
    <location>
        <begin position="30"/>
        <end position="46"/>
    </location>
</feature>
<dbReference type="EMBL" id="AQFT01000101">
    <property type="protein sequence ID" value="EMZ23850.1"/>
    <property type="molecule type" value="Genomic_DNA"/>
</dbReference>
<dbReference type="SUPFAM" id="SSF53850">
    <property type="entry name" value="Periplasmic binding protein-like II"/>
    <property type="match status" value="1"/>
</dbReference>
<sequence>MKLRKCVALIMAAVMTTAVAAGCGSGSGGKDSSADGNSSSDAGSSDNTSKESAEEIEVDFWTAPQQVQYDLWEGKAQAFNETKAEVDGKVIKVKVQQMPESPSSEAGIQNAIATETAPAVSENINRGFAATLAASDVVYDLSGEDWFNEVVEARQMSETMENWAIDGKQYVLPIYVNPMVWQWNMKGLKAIGYDKAPETVEEFIEVMKAFDTKKDALAEAGVTHSFYRPSLGRPDQYWDRWFDFMMIYNGVSGGKSIVEGNKLTMDKDAAIAAMEVIGAFGNSVQQGELSSIWVEENPSVLVSINAPWEISLYRENNVVYGENYVYGPSLVNKSGDIPYNYADSKGLTFYKAKNISEEEHKGAVEFVKWVYGKENSAQSDLDWLNATTMLPVRGDLNENEAFAEVMGEYPELAALAEWVPYAIPGLATDKDADIWTAFTEVCSGPYMNEVVEAVPGNAPDATSYIEAAIEAMKQAGGLE</sequence>
<comment type="caution">
    <text evidence="3">The sequence shown here is derived from an EMBL/GenBank/DDBJ whole genome shotgun (WGS) entry which is preliminary data.</text>
</comment>
<dbReference type="Gene3D" id="3.40.190.10">
    <property type="entry name" value="Periplasmic binding protein-like II"/>
    <property type="match status" value="2"/>
</dbReference>
<protein>
    <recommendedName>
        <fullName evidence="5">Multiple sugar transport system substrate-binding protein</fullName>
    </recommendedName>
</protein>
<organism evidence="3 4">
    <name type="scientific">Eubacterium plexicaudatum ASF492</name>
    <dbReference type="NCBI Taxonomy" id="1235802"/>
    <lineage>
        <taxon>Bacteria</taxon>
        <taxon>Bacillati</taxon>
        <taxon>Bacillota</taxon>
        <taxon>Clostridia</taxon>
        <taxon>Eubacteriales</taxon>
        <taxon>Eubacteriaceae</taxon>
        <taxon>Eubacterium</taxon>
    </lineage>
</organism>
<accession>N2ACL7</accession>
<dbReference type="PANTHER" id="PTHR43649:SF13">
    <property type="entry name" value="CARBOHYDRATE ABC TRANSPORTER SUBSTRATE-BINDING PROTEIN"/>
    <property type="match status" value="1"/>
</dbReference>
<evidence type="ECO:0000256" key="1">
    <source>
        <dbReference type="SAM" id="MobiDB-lite"/>
    </source>
</evidence>